<sequence>MTNSENTTDSDDADEQRRLHHSPVNGEGTYLMHSRGNKALENLTVKEYKLNVSPGVKQHEDVDRFTASAKYWLDQVHGVPVAQAGNLRVISITNLSRDVEVWGKSVSPEFVRHRTLDPAISEDNDDLKELVQSALRRAIPKDKYSFRFLNDVVRESPAFVAESGKFAAHPTYDLRVRITSDGVPLLHVESGHTLRATTTVDQLIDEGDDPSGMKVEHDTTHYDQRGSGELVGWSDSQYTDHIDDVGNSIYGLHEGDVEEEFREQLKEKDPRLLRIRYGNDTKYQLPHLLLPSPRLEQIEEQDRDFHQRYNEEKGLLPQRRHILASNFVEDLQVLPTVDIEFLPGPTNYGYELTRIRGESPRLVFGGENRHTMPRRGLVDHGVFNSPGQYRVGVLTPATSIFDEIREEFLPLLVRRLREIGAPAAVKNYTFELGDVSTYTEAAHSVDEDTDVVVAVVPDKEQADSLPGMEDPFDELKRSLMRRGIPSQMMMKPTIDELLAINASAGNFSFINALSAIVAKAGGTPWVIGDLPGPTDAFMGLDVTRDENNQHAGASASVVLNNGAVFAAESTTLQSGEKFQADHINQFIRDLVHDFASSHEENIRHVTILRDGKIHEQVDTIREGLSGMDIEFDMVGIRKTGQPRVTTHEDDEFKIADKGLGFVDTDREESILHPWGVPETTQDNQQGTPRTIGIVKDSGPTDLHTITEQVYWLTEMHFGSPARSTREPVPIKYADAAADYVRKGFVAPGEVIHGPAYL</sequence>
<evidence type="ECO:0000313" key="3">
    <source>
        <dbReference type="EMBL" id="AEH35583.1"/>
    </source>
</evidence>
<dbReference type="SMART" id="SM00950">
    <property type="entry name" value="Piwi"/>
    <property type="match status" value="1"/>
</dbReference>
<dbReference type="InterPro" id="IPR036397">
    <property type="entry name" value="RNaseH_sf"/>
</dbReference>
<dbReference type="OrthoDB" id="342138at2157"/>
<dbReference type="InterPro" id="IPR003165">
    <property type="entry name" value="Piwi"/>
</dbReference>
<keyword evidence="4" id="KW-1185">Reference proteome</keyword>
<evidence type="ECO:0000259" key="2">
    <source>
        <dbReference type="PROSITE" id="PS50822"/>
    </source>
</evidence>
<name>F8D8G0_HALXS</name>
<dbReference type="Pfam" id="PF02171">
    <property type="entry name" value="Piwi"/>
    <property type="match status" value="1"/>
</dbReference>
<dbReference type="AlphaFoldDB" id="F8D8G0"/>
<dbReference type="GeneID" id="10795920"/>
<evidence type="ECO:0000256" key="1">
    <source>
        <dbReference type="SAM" id="MobiDB-lite"/>
    </source>
</evidence>
<dbReference type="SUPFAM" id="SSF53098">
    <property type="entry name" value="Ribonuclease H-like"/>
    <property type="match status" value="1"/>
</dbReference>
<organism evidence="3 4">
    <name type="scientific">Halopiger xanaduensis (strain DSM 18323 / JCM 14033 / SH-6)</name>
    <dbReference type="NCBI Taxonomy" id="797210"/>
    <lineage>
        <taxon>Archaea</taxon>
        <taxon>Methanobacteriati</taxon>
        <taxon>Methanobacteriota</taxon>
        <taxon>Stenosarchaea group</taxon>
        <taxon>Halobacteria</taxon>
        <taxon>Halobacteriales</taxon>
        <taxon>Natrialbaceae</taxon>
        <taxon>Halopiger</taxon>
    </lineage>
</organism>
<dbReference type="Gene3D" id="3.40.50.2300">
    <property type="match status" value="1"/>
</dbReference>
<dbReference type="RefSeq" id="WP_013878483.1">
    <property type="nucleotide sequence ID" value="NC_015666.1"/>
</dbReference>
<dbReference type="eggNOG" id="arCOG03890">
    <property type="taxonomic scope" value="Archaea"/>
</dbReference>
<dbReference type="STRING" id="797210.Halxa_0947"/>
<dbReference type="HOGENOM" id="CLU_323057_0_0_2"/>
<proteinExistence type="predicted"/>
<dbReference type="KEGG" id="hxa:Halxa_0947"/>
<dbReference type="Proteomes" id="UP000006794">
    <property type="component" value="Chromosome"/>
</dbReference>
<dbReference type="EMBL" id="CP002839">
    <property type="protein sequence ID" value="AEH35583.1"/>
    <property type="molecule type" value="Genomic_DNA"/>
</dbReference>
<feature type="domain" description="Piwi" evidence="2">
    <location>
        <begin position="451"/>
        <end position="745"/>
    </location>
</feature>
<feature type="region of interest" description="Disordered" evidence="1">
    <location>
        <begin position="1"/>
        <end position="31"/>
    </location>
</feature>
<dbReference type="InterPro" id="IPR012337">
    <property type="entry name" value="RNaseH-like_sf"/>
</dbReference>
<gene>
    <name evidence="3" type="ordered locus">Halxa_0947</name>
</gene>
<dbReference type="Gene3D" id="3.30.420.10">
    <property type="entry name" value="Ribonuclease H-like superfamily/Ribonuclease H"/>
    <property type="match status" value="1"/>
</dbReference>
<evidence type="ECO:0000313" key="4">
    <source>
        <dbReference type="Proteomes" id="UP000006794"/>
    </source>
</evidence>
<protein>
    <submittedName>
        <fullName evidence="3">Stem cell self-renewal protein Piwi</fullName>
    </submittedName>
</protein>
<reference evidence="3 4" key="1">
    <citation type="journal article" date="2012" name="Stand. Genomic Sci.">
        <title>Complete genome sequence of Halopiger xanaduensis type strain (SH-6(T)).</title>
        <authorList>
            <person name="Anderson I."/>
            <person name="Tindall B.J."/>
            <person name="Rohde M."/>
            <person name="Lucas S."/>
            <person name="Han J."/>
            <person name="Lapidus A."/>
            <person name="Cheng J.F."/>
            <person name="Goodwin L."/>
            <person name="Pitluck S."/>
            <person name="Peters L."/>
            <person name="Pati A."/>
            <person name="Mikhailova N."/>
            <person name="Pagani I."/>
            <person name="Teshima H."/>
            <person name="Han C."/>
            <person name="Tapia R."/>
            <person name="Land M."/>
            <person name="Woyke T."/>
            <person name="Klenk H.P."/>
            <person name="Kyrpides N."/>
            <person name="Ivanova N."/>
        </authorList>
    </citation>
    <scope>NUCLEOTIDE SEQUENCE [LARGE SCALE GENOMIC DNA]</scope>
    <source>
        <strain evidence="4">DSM 18323 / JCM 14033 / SH-6</strain>
    </source>
</reference>
<accession>F8D8G0</accession>
<dbReference type="GO" id="GO:0003676">
    <property type="term" value="F:nucleic acid binding"/>
    <property type="evidence" value="ECO:0007669"/>
    <property type="project" value="InterPro"/>
</dbReference>
<dbReference type="PROSITE" id="PS50822">
    <property type="entry name" value="PIWI"/>
    <property type="match status" value="1"/>
</dbReference>